<gene>
    <name evidence="10" type="ORF">AAHA92_08924</name>
</gene>
<dbReference type="InterPro" id="IPR018108">
    <property type="entry name" value="MCP_transmembrane"/>
</dbReference>
<feature type="repeat" description="Solcar" evidence="8">
    <location>
        <begin position="120"/>
        <end position="204"/>
    </location>
</feature>
<keyword evidence="6" id="KW-1133">Transmembrane helix</keyword>
<evidence type="ECO:0000256" key="4">
    <source>
        <dbReference type="ARBA" id="ARBA00022692"/>
    </source>
</evidence>
<evidence type="ECO:0000313" key="11">
    <source>
        <dbReference type="Proteomes" id="UP001567538"/>
    </source>
</evidence>
<organism evidence="10 11">
    <name type="scientific">Salvia divinorum</name>
    <name type="common">Maria pastora</name>
    <name type="synonym">Diviner's sage</name>
    <dbReference type="NCBI Taxonomy" id="28513"/>
    <lineage>
        <taxon>Eukaryota</taxon>
        <taxon>Viridiplantae</taxon>
        <taxon>Streptophyta</taxon>
        <taxon>Embryophyta</taxon>
        <taxon>Tracheophyta</taxon>
        <taxon>Spermatophyta</taxon>
        <taxon>Magnoliopsida</taxon>
        <taxon>eudicotyledons</taxon>
        <taxon>Gunneridae</taxon>
        <taxon>Pentapetalae</taxon>
        <taxon>asterids</taxon>
        <taxon>lamiids</taxon>
        <taxon>Lamiales</taxon>
        <taxon>Lamiaceae</taxon>
        <taxon>Nepetoideae</taxon>
        <taxon>Mentheae</taxon>
        <taxon>Salviinae</taxon>
        <taxon>Salvia</taxon>
        <taxon>Salvia subgen. Calosphace</taxon>
    </lineage>
</organism>
<evidence type="ECO:0000313" key="10">
    <source>
        <dbReference type="EMBL" id="KAL1558458.1"/>
    </source>
</evidence>
<name>A0ABD1HT78_SALDI</name>
<comment type="caution">
    <text evidence="10">The sequence shown here is derived from an EMBL/GenBank/DDBJ whole genome shotgun (WGS) entry which is preliminary data.</text>
</comment>
<evidence type="ECO:0000256" key="5">
    <source>
        <dbReference type="ARBA" id="ARBA00022737"/>
    </source>
</evidence>
<dbReference type="SUPFAM" id="SSF103506">
    <property type="entry name" value="Mitochondrial carrier"/>
    <property type="match status" value="1"/>
</dbReference>
<keyword evidence="4 8" id="KW-0812">Transmembrane</keyword>
<feature type="repeat" description="Solcar" evidence="8">
    <location>
        <begin position="213"/>
        <end position="302"/>
    </location>
</feature>
<feature type="repeat" description="Solcar" evidence="8">
    <location>
        <begin position="24"/>
        <end position="112"/>
    </location>
</feature>
<dbReference type="Proteomes" id="UP001567538">
    <property type="component" value="Unassembled WGS sequence"/>
</dbReference>
<dbReference type="PROSITE" id="PS50920">
    <property type="entry name" value="SOLCAR"/>
    <property type="match status" value="3"/>
</dbReference>
<keyword evidence="11" id="KW-1185">Reference proteome</keyword>
<evidence type="ECO:0000256" key="8">
    <source>
        <dbReference type="PROSITE-ProRule" id="PRU00282"/>
    </source>
</evidence>
<protein>
    <submittedName>
        <fullName evidence="10">Mitochondrial substrate carrier family protein ucpB-like</fullName>
    </submittedName>
</protein>
<evidence type="ECO:0000256" key="2">
    <source>
        <dbReference type="ARBA" id="ARBA00006375"/>
    </source>
</evidence>
<dbReference type="PANTHER" id="PTHR45618">
    <property type="entry name" value="MITOCHONDRIAL DICARBOXYLATE CARRIER-RELATED"/>
    <property type="match status" value="1"/>
</dbReference>
<keyword evidence="3 9" id="KW-0813">Transport</keyword>
<dbReference type="Gene3D" id="1.50.40.10">
    <property type="entry name" value="Mitochondrial carrier domain"/>
    <property type="match status" value="1"/>
</dbReference>
<evidence type="ECO:0000256" key="6">
    <source>
        <dbReference type="ARBA" id="ARBA00022989"/>
    </source>
</evidence>
<sequence length="308" mass="33219">MANALKLPVADTTSEKATWIASPSYAFYHFGTSGAAVAAASSITHPLDLLKVRLQMQMVGQRGPLIGMRQLGINVVKTEGLRALYMGLTPGLVRSVFYGGLRLGLYEPSLRLSEMALGSPSILTKVVVGAFSGALATAVTNPVEVLKVRMQMGRLTTKGPLQELRKMAADEGLTGFWKGAGPEMTRAAVFTASQLATYDETKRLVMRWTSLQDGFYLHLIASTVAGAASTIATAPIDVVKTRLMLQGESKHVGNYKNGLDCAYQLLRKEGPRGFYKGAFALFTRVGPQTTITFILCEQLRELVGLKAL</sequence>
<comment type="subcellular location">
    <subcellularLocation>
        <location evidence="1">Membrane</location>
        <topology evidence="1">Multi-pass membrane protein</topology>
    </subcellularLocation>
</comment>
<dbReference type="Pfam" id="PF00153">
    <property type="entry name" value="Mito_carr"/>
    <property type="match status" value="3"/>
</dbReference>
<evidence type="ECO:0000256" key="3">
    <source>
        <dbReference type="ARBA" id="ARBA00022448"/>
    </source>
</evidence>
<accession>A0ABD1HT78</accession>
<evidence type="ECO:0000256" key="1">
    <source>
        <dbReference type="ARBA" id="ARBA00004141"/>
    </source>
</evidence>
<keyword evidence="7 8" id="KW-0472">Membrane</keyword>
<evidence type="ECO:0000256" key="7">
    <source>
        <dbReference type="ARBA" id="ARBA00023136"/>
    </source>
</evidence>
<dbReference type="InterPro" id="IPR050391">
    <property type="entry name" value="Mito_Metabolite_Transporter"/>
</dbReference>
<comment type="similarity">
    <text evidence="2 9">Belongs to the mitochondrial carrier (TC 2.A.29) family.</text>
</comment>
<dbReference type="AlphaFoldDB" id="A0ABD1HT78"/>
<reference evidence="10 11" key="1">
    <citation type="submission" date="2024-06" db="EMBL/GenBank/DDBJ databases">
        <title>A chromosome level genome sequence of Diviner's sage (Salvia divinorum).</title>
        <authorList>
            <person name="Ford S.A."/>
            <person name="Ro D.-K."/>
            <person name="Ness R.W."/>
            <person name="Phillips M.A."/>
        </authorList>
    </citation>
    <scope>NUCLEOTIDE SEQUENCE [LARGE SCALE GENOMIC DNA]</scope>
    <source>
        <strain evidence="10">SAF-2024a</strain>
        <tissue evidence="10">Leaf</tissue>
    </source>
</reference>
<evidence type="ECO:0000256" key="9">
    <source>
        <dbReference type="RuleBase" id="RU000488"/>
    </source>
</evidence>
<keyword evidence="5" id="KW-0677">Repeat</keyword>
<dbReference type="EMBL" id="JBEAFC010000004">
    <property type="protein sequence ID" value="KAL1558458.1"/>
    <property type="molecule type" value="Genomic_DNA"/>
</dbReference>
<dbReference type="InterPro" id="IPR023395">
    <property type="entry name" value="MCP_dom_sf"/>
</dbReference>
<proteinExistence type="inferred from homology"/>
<dbReference type="GO" id="GO:0016020">
    <property type="term" value="C:membrane"/>
    <property type="evidence" value="ECO:0007669"/>
    <property type="project" value="UniProtKB-SubCell"/>
</dbReference>